<gene>
    <name evidence="2" type="ORF">EW145_g7103</name>
</gene>
<comment type="caution">
    <text evidence="2">The sequence shown here is derived from an EMBL/GenBank/DDBJ whole genome shotgun (WGS) entry which is preliminary data.</text>
</comment>
<protein>
    <submittedName>
        <fullName evidence="2">Uncharacterized protein</fullName>
    </submittedName>
</protein>
<proteinExistence type="predicted"/>
<dbReference type="Proteomes" id="UP000308199">
    <property type="component" value="Unassembled WGS sequence"/>
</dbReference>
<feature type="region of interest" description="Disordered" evidence="1">
    <location>
        <begin position="322"/>
        <end position="378"/>
    </location>
</feature>
<feature type="compositionally biased region" description="Low complexity" evidence="1">
    <location>
        <begin position="18"/>
        <end position="41"/>
    </location>
</feature>
<name>A0A4S4KQ10_9AGAM</name>
<keyword evidence="3" id="KW-1185">Reference proteome</keyword>
<accession>A0A4S4KQ10</accession>
<dbReference type="OrthoDB" id="3235947at2759"/>
<dbReference type="AlphaFoldDB" id="A0A4S4KQ10"/>
<feature type="region of interest" description="Disordered" evidence="1">
    <location>
        <begin position="1"/>
        <end position="98"/>
    </location>
</feature>
<feature type="compositionally biased region" description="Polar residues" evidence="1">
    <location>
        <begin position="1"/>
        <end position="17"/>
    </location>
</feature>
<evidence type="ECO:0000313" key="2">
    <source>
        <dbReference type="EMBL" id="THH00321.1"/>
    </source>
</evidence>
<organism evidence="2 3">
    <name type="scientific">Phellinidium pouzarii</name>
    <dbReference type="NCBI Taxonomy" id="167371"/>
    <lineage>
        <taxon>Eukaryota</taxon>
        <taxon>Fungi</taxon>
        <taxon>Dikarya</taxon>
        <taxon>Basidiomycota</taxon>
        <taxon>Agaricomycotina</taxon>
        <taxon>Agaricomycetes</taxon>
        <taxon>Hymenochaetales</taxon>
        <taxon>Hymenochaetaceae</taxon>
        <taxon>Phellinidium</taxon>
    </lineage>
</organism>
<evidence type="ECO:0000256" key="1">
    <source>
        <dbReference type="SAM" id="MobiDB-lite"/>
    </source>
</evidence>
<sequence length="378" mass="39875">MTSSTHLGRLASRNTALSTTMTDAKTTTTDQKMTASTETPLPLSPPPLHPGTQHSAMPGAYVDSKADSAPRAADGGPPQPSPRSKARPLSGSGILKSALSKENRRTARRFFSAYAQAWVGLSPIWLMGEALTPGTRVGTQFNKGRKRLVDSAEDVRRVVSTSGRDVVVIIDEKLRGSGEGGKQIAERTAEVLKAAGENAILVVTTSLDKLSAQFSSGPGSRPGTSKGKILDLRALANDPTLKASLQRHGRDALVLLDGALAHPVVVTGVAQFARSRGLPHADALLRLARLGLGRILAVLPEGVSEDVQEGADERLEASIEEIDAEELEKQSSTADRAEAESVGRAAETAASPKVEGEGPGENDDPYMAMKKNHECLVM</sequence>
<dbReference type="EMBL" id="SGPK01000641">
    <property type="protein sequence ID" value="THH00321.1"/>
    <property type="molecule type" value="Genomic_DNA"/>
</dbReference>
<evidence type="ECO:0000313" key="3">
    <source>
        <dbReference type="Proteomes" id="UP000308199"/>
    </source>
</evidence>
<reference evidence="2 3" key="1">
    <citation type="submission" date="2019-02" db="EMBL/GenBank/DDBJ databases">
        <title>Genome sequencing of the rare red list fungi Phellinidium pouzarii.</title>
        <authorList>
            <person name="Buettner E."/>
            <person name="Kellner H."/>
        </authorList>
    </citation>
    <scope>NUCLEOTIDE SEQUENCE [LARGE SCALE GENOMIC DNA]</scope>
    <source>
        <strain evidence="2 3">DSM 108285</strain>
    </source>
</reference>